<feature type="transmembrane region" description="Helical" evidence="1">
    <location>
        <begin position="32"/>
        <end position="53"/>
    </location>
</feature>
<keyword evidence="1" id="KW-0472">Membrane</keyword>
<gene>
    <name evidence="2" type="ORF">F2Y81_15280</name>
</gene>
<keyword evidence="1" id="KW-0812">Transmembrane</keyword>
<dbReference type="Proteomes" id="UP000448877">
    <property type="component" value="Unassembled WGS sequence"/>
</dbReference>
<proteinExistence type="predicted"/>
<comment type="caution">
    <text evidence="2">The sequence shown here is derived from an EMBL/GenBank/DDBJ whole genome shotgun (WGS) entry which is preliminary data.</text>
</comment>
<name>A0A642PWM6_9BACE</name>
<evidence type="ECO:0000313" key="3">
    <source>
        <dbReference type="Proteomes" id="UP000448877"/>
    </source>
</evidence>
<keyword evidence="1" id="KW-1133">Transmembrane helix</keyword>
<evidence type="ECO:0000313" key="2">
    <source>
        <dbReference type="EMBL" id="KAA5416519.1"/>
    </source>
</evidence>
<dbReference type="RefSeq" id="WP_149920036.1">
    <property type="nucleotide sequence ID" value="NZ_VVYV01000026.1"/>
</dbReference>
<evidence type="ECO:0000256" key="1">
    <source>
        <dbReference type="SAM" id="Phobius"/>
    </source>
</evidence>
<feature type="transmembrane region" description="Helical" evidence="1">
    <location>
        <begin position="60"/>
        <end position="79"/>
    </location>
</feature>
<accession>A0A642PWM6</accession>
<dbReference type="EMBL" id="VVYV01000026">
    <property type="protein sequence ID" value="KAA5416519.1"/>
    <property type="molecule type" value="Genomic_DNA"/>
</dbReference>
<protein>
    <submittedName>
        <fullName evidence="2">Uncharacterized protein</fullName>
    </submittedName>
</protein>
<dbReference type="AlphaFoldDB" id="A0A642PWM6"/>
<organism evidence="2 3">
    <name type="scientific">Bacteroides cellulosilyticus</name>
    <dbReference type="NCBI Taxonomy" id="246787"/>
    <lineage>
        <taxon>Bacteria</taxon>
        <taxon>Pseudomonadati</taxon>
        <taxon>Bacteroidota</taxon>
        <taxon>Bacteroidia</taxon>
        <taxon>Bacteroidales</taxon>
        <taxon>Bacteroidaceae</taxon>
        <taxon>Bacteroides</taxon>
    </lineage>
</organism>
<feature type="transmembrane region" description="Helical" evidence="1">
    <location>
        <begin position="9"/>
        <end position="26"/>
    </location>
</feature>
<sequence length="82" mass="9288">MDDAVWRKVFGVMSIPVILNVVFLFANSTGWIFTTSIVVLICSFLLFVAARVWEMKGIDVALIMIANIITLILNLLFWLKVL</sequence>
<reference evidence="2 3" key="1">
    <citation type="journal article" date="2019" name="Nat. Med.">
        <title>A library of human gut bacterial isolates paired with longitudinal multiomics data enables mechanistic microbiome research.</title>
        <authorList>
            <person name="Poyet M."/>
            <person name="Groussin M."/>
            <person name="Gibbons S.M."/>
            <person name="Avila-Pacheco J."/>
            <person name="Jiang X."/>
            <person name="Kearney S.M."/>
            <person name="Perrotta A.R."/>
            <person name="Berdy B."/>
            <person name="Zhao S."/>
            <person name="Lieberman T.D."/>
            <person name="Swanson P.K."/>
            <person name="Smith M."/>
            <person name="Roesemann S."/>
            <person name="Alexander J.E."/>
            <person name="Rich S.A."/>
            <person name="Livny J."/>
            <person name="Vlamakis H."/>
            <person name="Clish C."/>
            <person name="Bullock K."/>
            <person name="Deik A."/>
            <person name="Scott J."/>
            <person name="Pierce K.A."/>
            <person name="Xavier R.J."/>
            <person name="Alm E.J."/>
        </authorList>
    </citation>
    <scope>NUCLEOTIDE SEQUENCE [LARGE SCALE GENOMIC DNA]</scope>
    <source>
        <strain evidence="2 3">BIOML-A6</strain>
    </source>
</reference>